<dbReference type="InterPro" id="IPR003033">
    <property type="entry name" value="SCP2_sterol-bd_dom"/>
</dbReference>
<reference evidence="2" key="1">
    <citation type="journal article" date="2014" name="Int. J. Syst. Evol. Microbiol.">
        <title>Complete genome of a new Firmicutes species belonging to the dominant human colonic microbiota ('Ruminococcus bicirculans') reveals two chromosomes and a selective capacity to utilize plant glucans.</title>
        <authorList>
            <consortium name="NISC Comparative Sequencing Program"/>
            <person name="Wegmann U."/>
            <person name="Louis P."/>
            <person name="Goesmann A."/>
            <person name="Henrissat B."/>
            <person name="Duncan S.H."/>
            <person name="Flint H.J."/>
        </authorList>
    </citation>
    <scope>NUCLEOTIDE SEQUENCE</scope>
    <source>
        <strain evidence="2">NBRC 103408</strain>
    </source>
</reference>
<keyword evidence="3" id="KW-1185">Reference proteome</keyword>
<dbReference type="SUPFAM" id="SSF55718">
    <property type="entry name" value="SCP-like"/>
    <property type="match status" value="1"/>
</dbReference>
<dbReference type="Gene3D" id="3.30.1050.10">
    <property type="entry name" value="SCP2 sterol-binding domain"/>
    <property type="match status" value="1"/>
</dbReference>
<name>A0ABQ5U049_9PROT</name>
<organism evidence="2 3">
    <name type="scientific">Sneathiella chinensis</name>
    <dbReference type="NCBI Taxonomy" id="349750"/>
    <lineage>
        <taxon>Bacteria</taxon>
        <taxon>Pseudomonadati</taxon>
        <taxon>Pseudomonadota</taxon>
        <taxon>Alphaproteobacteria</taxon>
        <taxon>Sneathiellales</taxon>
        <taxon>Sneathiellaceae</taxon>
        <taxon>Sneathiella</taxon>
    </lineage>
</organism>
<evidence type="ECO:0000259" key="1">
    <source>
        <dbReference type="Pfam" id="PF02036"/>
    </source>
</evidence>
<evidence type="ECO:0000313" key="3">
    <source>
        <dbReference type="Proteomes" id="UP001161409"/>
    </source>
</evidence>
<gene>
    <name evidence="2" type="ORF">GCM10007924_07180</name>
</gene>
<evidence type="ECO:0000313" key="2">
    <source>
        <dbReference type="EMBL" id="GLQ05497.1"/>
    </source>
</evidence>
<dbReference type="RefSeq" id="WP_169559493.1">
    <property type="nucleotide sequence ID" value="NZ_BSNF01000001.1"/>
</dbReference>
<dbReference type="PANTHER" id="PTHR10094:SF25">
    <property type="entry name" value="SCP2 STEROL-BINDING DOMAIN-CONTAINING PROTEIN 1"/>
    <property type="match status" value="1"/>
</dbReference>
<comment type="caution">
    <text evidence="2">The sequence shown here is derived from an EMBL/GenBank/DDBJ whole genome shotgun (WGS) entry which is preliminary data.</text>
</comment>
<accession>A0ABQ5U049</accession>
<dbReference type="PANTHER" id="PTHR10094">
    <property type="entry name" value="STEROL CARRIER PROTEIN 2 SCP-2 FAMILY PROTEIN"/>
    <property type="match status" value="1"/>
</dbReference>
<dbReference type="InterPro" id="IPR036527">
    <property type="entry name" value="SCP2_sterol-bd_dom_sf"/>
</dbReference>
<feature type="domain" description="SCP2" evidence="1">
    <location>
        <begin position="21"/>
        <end position="99"/>
    </location>
</feature>
<dbReference type="EMBL" id="BSNF01000001">
    <property type="protein sequence ID" value="GLQ05497.1"/>
    <property type="molecule type" value="Genomic_DNA"/>
</dbReference>
<proteinExistence type="predicted"/>
<dbReference type="Proteomes" id="UP001161409">
    <property type="component" value="Unassembled WGS sequence"/>
</dbReference>
<protein>
    <submittedName>
        <fullName evidence="2">Sterol-binding protein</fullName>
    </submittedName>
</protein>
<dbReference type="Pfam" id="PF02036">
    <property type="entry name" value="SCP2"/>
    <property type="match status" value="1"/>
</dbReference>
<reference evidence="2" key="2">
    <citation type="submission" date="2023-01" db="EMBL/GenBank/DDBJ databases">
        <title>Draft genome sequence of Sneathiella chinensis strain NBRC 103408.</title>
        <authorList>
            <person name="Sun Q."/>
            <person name="Mori K."/>
        </authorList>
    </citation>
    <scope>NUCLEOTIDE SEQUENCE</scope>
    <source>
        <strain evidence="2">NBRC 103408</strain>
    </source>
</reference>
<sequence>MATLEEITETLKDRIGEDCGLGATLKFDFKGDGFIFVDADTVPNVVNNEDADADCTIKITMDNFIALTQGDLDPTTAFMMGKLKIEGNMGIAMKLQSVFG</sequence>